<evidence type="ECO:0008006" key="5">
    <source>
        <dbReference type="Google" id="ProtNLM"/>
    </source>
</evidence>
<sequence>MYFERTLSGVLKKVTATFPAVLITGPRQVGKTTLFEKNKELGRTYVSLDDPQIRELAQTDPNLFLQTYKTPLLIDEIQYAPELFPYIKMAIDREKKKGLFWLTGSQQFQMMKNVSESLAGRIAILELQGLSFSEKQQKPESEPFLPDGGFKNKQQTDIRQIYDLILRGSYPELFAVPDLDKNIFYASYLKTYIERDVRDLLNISDEHSFLKFMRVAASRTGQLLNYSDLAKDVDVSVNTIKSWISILETSGLIYLLQPYYNNIAKRATKTPKMYFLDTGLCCYLSGWDNADALSNGAMSGAILETYVVSEILKSYWYNGKQAGFYFYRDKDKDEIDLLIEQNGTFYPVEIKRTASPHQKDVANFEILEKIGLKKGKGAIICFYQNLLPLTKDVNIIPVGYI</sequence>
<organism evidence="3 4">
    <name type="scientific">Methanolapillus millepedarum</name>
    <dbReference type="NCBI Taxonomy" id="3028296"/>
    <lineage>
        <taxon>Archaea</taxon>
        <taxon>Methanobacteriati</taxon>
        <taxon>Methanobacteriota</taxon>
        <taxon>Stenosarchaea group</taxon>
        <taxon>Methanomicrobia</taxon>
        <taxon>Methanosarcinales</taxon>
        <taxon>Methanosarcinaceae</taxon>
        <taxon>Methanolapillus</taxon>
    </lineage>
</organism>
<protein>
    <recommendedName>
        <fullName evidence="5">ATPase</fullName>
    </recommendedName>
</protein>
<dbReference type="SUPFAM" id="SSF52540">
    <property type="entry name" value="P-loop containing nucleoside triphosphate hydrolases"/>
    <property type="match status" value="1"/>
</dbReference>
<dbReference type="Pfam" id="PF13173">
    <property type="entry name" value="AAA_14"/>
    <property type="match status" value="1"/>
</dbReference>
<dbReference type="RefSeq" id="WP_338102172.1">
    <property type="nucleotide sequence ID" value="NZ_CP131060.1"/>
</dbReference>
<feature type="domain" description="AAA" evidence="1">
    <location>
        <begin position="19"/>
        <end position="134"/>
    </location>
</feature>
<evidence type="ECO:0000313" key="4">
    <source>
        <dbReference type="Proteomes" id="UP001303587"/>
    </source>
</evidence>
<dbReference type="GeneID" id="89230488"/>
<accession>A0AA96V4V6</accession>
<dbReference type="Proteomes" id="UP001303587">
    <property type="component" value="Chromosome"/>
</dbReference>
<evidence type="ECO:0000259" key="1">
    <source>
        <dbReference type="Pfam" id="PF13173"/>
    </source>
</evidence>
<dbReference type="AlphaFoldDB" id="A0AA96V4V6"/>
<evidence type="ECO:0000259" key="2">
    <source>
        <dbReference type="Pfam" id="PF13635"/>
    </source>
</evidence>
<gene>
    <name evidence="3" type="ORF">MsAc7_13880</name>
</gene>
<evidence type="ECO:0000313" key="3">
    <source>
        <dbReference type="EMBL" id="WNY25826.1"/>
    </source>
</evidence>
<dbReference type="Pfam" id="PF13635">
    <property type="entry name" value="DUF4143"/>
    <property type="match status" value="1"/>
</dbReference>
<feature type="domain" description="DUF4143" evidence="2">
    <location>
        <begin position="194"/>
        <end position="352"/>
    </location>
</feature>
<keyword evidence="4" id="KW-1185">Reference proteome</keyword>
<dbReference type="EMBL" id="CP131060">
    <property type="protein sequence ID" value="WNY25826.1"/>
    <property type="molecule type" value="Genomic_DNA"/>
</dbReference>
<dbReference type="InterPro" id="IPR025420">
    <property type="entry name" value="DUF4143"/>
</dbReference>
<reference evidence="3 4" key="1">
    <citation type="submission" date="2023-07" db="EMBL/GenBank/DDBJ databases">
        <title>Closed genoem sequence of Methanosarcinaceae archaeon Ac7.</title>
        <authorList>
            <person name="Poehlein A."/>
            <person name="Protasov E."/>
            <person name="Platt K."/>
            <person name="Reeh H."/>
            <person name="Daniel R."/>
            <person name="Brune A."/>
        </authorList>
    </citation>
    <scope>NUCLEOTIDE SEQUENCE [LARGE SCALE GENOMIC DNA]</scope>
    <source>
        <strain evidence="3 4">Ac7</strain>
    </source>
</reference>
<proteinExistence type="predicted"/>
<name>A0AA96V4V6_9EURY</name>
<dbReference type="InterPro" id="IPR027417">
    <property type="entry name" value="P-loop_NTPase"/>
</dbReference>
<dbReference type="PANTHER" id="PTHR43566:SF2">
    <property type="entry name" value="DUF4143 DOMAIN-CONTAINING PROTEIN"/>
    <property type="match status" value="1"/>
</dbReference>
<dbReference type="InterPro" id="IPR041682">
    <property type="entry name" value="AAA_14"/>
</dbReference>
<dbReference type="PANTHER" id="PTHR43566">
    <property type="entry name" value="CONSERVED PROTEIN"/>
    <property type="match status" value="1"/>
</dbReference>